<dbReference type="GO" id="GO:0034256">
    <property type="term" value="F:chlorophyll(ide) b reductase activity"/>
    <property type="evidence" value="ECO:0007669"/>
    <property type="project" value="TreeGrafter"/>
</dbReference>
<dbReference type="PRINTS" id="PR00080">
    <property type="entry name" value="SDRFAMILY"/>
</dbReference>
<comment type="similarity">
    <text evidence="1">Belongs to the short-chain dehydrogenases/reductases (SDR) family.</text>
</comment>
<organism evidence="2 3">
    <name type="scientific">Rhabdobacter roseus</name>
    <dbReference type="NCBI Taxonomy" id="1655419"/>
    <lineage>
        <taxon>Bacteria</taxon>
        <taxon>Pseudomonadati</taxon>
        <taxon>Bacteroidota</taxon>
        <taxon>Cytophagia</taxon>
        <taxon>Cytophagales</taxon>
        <taxon>Cytophagaceae</taxon>
        <taxon>Rhabdobacter</taxon>
    </lineage>
</organism>
<proteinExistence type="inferred from homology"/>
<gene>
    <name evidence="2" type="ORF">HNQ92_005114</name>
</gene>
<accession>A0A840TZA5</accession>
<name>A0A840TZA5_9BACT</name>
<evidence type="ECO:0000313" key="2">
    <source>
        <dbReference type="EMBL" id="MBB5286952.1"/>
    </source>
</evidence>
<dbReference type="GO" id="GO:0015996">
    <property type="term" value="P:chlorophyll catabolic process"/>
    <property type="evidence" value="ECO:0007669"/>
    <property type="project" value="TreeGrafter"/>
</dbReference>
<dbReference type="AlphaFoldDB" id="A0A840TZA5"/>
<dbReference type="PANTHER" id="PTHR24314">
    <property type="entry name" value="NON-SPECIFIC LIPID TRANSFER PROTEIN-RELATED"/>
    <property type="match status" value="1"/>
</dbReference>
<dbReference type="GO" id="GO:0010304">
    <property type="term" value="P:PSII associated light-harvesting complex II catabolic process"/>
    <property type="evidence" value="ECO:0007669"/>
    <property type="project" value="TreeGrafter"/>
</dbReference>
<reference evidence="2 3" key="1">
    <citation type="submission" date="2020-08" db="EMBL/GenBank/DDBJ databases">
        <title>Genomic Encyclopedia of Type Strains, Phase IV (KMG-IV): sequencing the most valuable type-strain genomes for metagenomic binning, comparative biology and taxonomic classification.</title>
        <authorList>
            <person name="Goeker M."/>
        </authorList>
    </citation>
    <scope>NUCLEOTIDE SEQUENCE [LARGE SCALE GENOMIC DNA]</scope>
    <source>
        <strain evidence="2 3">DSM 105074</strain>
    </source>
</reference>
<protein>
    <submittedName>
        <fullName evidence="2">NAD(P)-dependent dehydrogenase (Short-subunit alcohol dehydrogenase family)</fullName>
    </submittedName>
</protein>
<dbReference type="SUPFAM" id="SSF51735">
    <property type="entry name" value="NAD(P)-binding Rossmann-fold domains"/>
    <property type="match status" value="1"/>
</dbReference>
<dbReference type="PRINTS" id="PR00081">
    <property type="entry name" value="GDHRDH"/>
</dbReference>
<dbReference type="InterPro" id="IPR052625">
    <property type="entry name" value="Chl_b_Red"/>
</dbReference>
<dbReference type="RefSeq" id="WP_221307540.1">
    <property type="nucleotide sequence ID" value="NZ_JACHGF010000012.1"/>
</dbReference>
<comment type="caution">
    <text evidence="2">The sequence shown here is derived from an EMBL/GenBank/DDBJ whole genome shotgun (WGS) entry which is preliminary data.</text>
</comment>
<dbReference type="InterPro" id="IPR036291">
    <property type="entry name" value="NAD(P)-bd_dom_sf"/>
</dbReference>
<evidence type="ECO:0000256" key="1">
    <source>
        <dbReference type="RuleBase" id="RU000363"/>
    </source>
</evidence>
<keyword evidence="3" id="KW-1185">Reference proteome</keyword>
<dbReference type="Proteomes" id="UP000557307">
    <property type="component" value="Unassembled WGS sequence"/>
</dbReference>
<dbReference type="Pfam" id="PF00106">
    <property type="entry name" value="adh_short"/>
    <property type="match status" value="1"/>
</dbReference>
<dbReference type="PANTHER" id="PTHR24314:SF21">
    <property type="entry name" value="CHLOROPHYLL(IDE) B REDUCTASE NYC1, CHLOROPLASTIC-RELATED"/>
    <property type="match status" value="1"/>
</dbReference>
<dbReference type="Gene3D" id="3.40.50.720">
    <property type="entry name" value="NAD(P)-binding Rossmann-like Domain"/>
    <property type="match status" value="1"/>
</dbReference>
<sequence>MMKTIVITGSSRGIGRGLAEAFLKRGCRVCISSRSAASVGPATELLQGTFGSTSVTGVVADVTQYADLLALREHALSTFGRIDIWINNAGLSHPARPLWQLDAATLEAVADTNLKGTLLGSRVALEYLVAQGHGQLYNLLGLGSNGMKVPGFALYGSTKYALKYLTDGLIREVKSTPVRVGSISPGMVVTDLLTGDYDKTSAAWAKTRKIVNILADKVETVSPWLVDQILNDHTNGSHIAWLTKGKIVSRFALAPFRTRHMLE</sequence>
<dbReference type="CDD" id="cd05233">
    <property type="entry name" value="SDR_c"/>
    <property type="match status" value="1"/>
</dbReference>
<dbReference type="EMBL" id="JACHGF010000012">
    <property type="protein sequence ID" value="MBB5286952.1"/>
    <property type="molecule type" value="Genomic_DNA"/>
</dbReference>
<dbReference type="InterPro" id="IPR002347">
    <property type="entry name" value="SDR_fam"/>
</dbReference>
<evidence type="ECO:0000313" key="3">
    <source>
        <dbReference type="Proteomes" id="UP000557307"/>
    </source>
</evidence>